<reference evidence="2" key="1">
    <citation type="submission" date="2017-09" db="EMBL/GenBank/DDBJ databases">
        <title>Depth-based differentiation of microbial function through sediment-hosted aquifers and enrichment of novel symbionts in the deep terrestrial subsurface.</title>
        <authorList>
            <person name="Probst A.J."/>
            <person name="Ladd B."/>
            <person name="Jarett J.K."/>
            <person name="Geller-Mcgrath D.E."/>
            <person name="Sieber C.M.K."/>
            <person name="Emerson J.B."/>
            <person name="Anantharaman K."/>
            <person name="Thomas B.C."/>
            <person name="Malmstrom R."/>
            <person name="Stieglmeier M."/>
            <person name="Klingl A."/>
            <person name="Woyke T."/>
            <person name="Ryan C.M."/>
            <person name="Banfield J.F."/>
        </authorList>
    </citation>
    <scope>NUCLEOTIDE SEQUENCE [LARGE SCALE GENOMIC DNA]</scope>
</reference>
<comment type="caution">
    <text evidence="1">The sequence shown here is derived from an EMBL/GenBank/DDBJ whole genome shotgun (WGS) entry which is preliminary data.</text>
</comment>
<evidence type="ECO:0000313" key="1">
    <source>
        <dbReference type="EMBL" id="PIZ46136.1"/>
    </source>
</evidence>
<protein>
    <submittedName>
        <fullName evidence="1">Uncharacterized protein</fullName>
    </submittedName>
</protein>
<organism evidence="1 2">
    <name type="scientific">Candidatus Woesebacteria bacterium CG_4_10_14_0_2_um_filter_44_9</name>
    <dbReference type="NCBI Taxonomy" id="1975055"/>
    <lineage>
        <taxon>Bacteria</taxon>
        <taxon>Candidatus Woeseibacteriota</taxon>
    </lineage>
</organism>
<accession>A0A2M7TIE3</accession>
<name>A0A2M7TIE3_9BACT</name>
<gene>
    <name evidence="1" type="ORF">COY30_00645</name>
</gene>
<sequence>MSILFFDRLLVLDEVDKEIKTKAKTAEEREELWRLVDEIIHHKIMGCVLDKLPEKSRPEFLEKFQKAPHDEGLFKFLTEKVGEDIEEFLKTEIAKLKSEILHEIKGK</sequence>
<dbReference type="Proteomes" id="UP000231727">
    <property type="component" value="Unassembled WGS sequence"/>
</dbReference>
<dbReference type="EMBL" id="PFNN01000015">
    <property type="protein sequence ID" value="PIZ46136.1"/>
    <property type="molecule type" value="Genomic_DNA"/>
</dbReference>
<dbReference type="AlphaFoldDB" id="A0A2M7TIE3"/>
<proteinExistence type="predicted"/>
<evidence type="ECO:0000313" key="2">
    <source>
        <dbReference type="Proteomes" id="UP000231727"/>
    </source>
</evidence>